<keyword evidence="1" id="KW-1133">Transmembrane helix</keyword>
<dbReference type="HOGENOM" id="CLU_1126032_0_0_1"/>
<keyword evidence="1" id="KW-0812">Transmembrane</keyword>
<proteinExistence type="predicted"/>
<accession>A0A0E0JAY9</accession>
<sequence>MTWIALRPLRRIKYTSMEPLFSSPHRQGQMEAVCAGGCRSSDGLDALKPVDKLAPTLSGNGGTKELSRTFAVRLTSFKLVVVVNARDPLFYRCPDLEVANGMVERRVSEDGGGSGAKVDGDGQGIAAADPGRLAWHGSRDNDKRQRKWAANLGGTPPGSCIVLLHISLLSRVPNSTPKFCWLIVMPGWFSGWCCPGFQVQQLPSSKGTGLVFAMLLLLHQTTTITTTTLYICKMGGLWRRAMALPSL</sequence>
<reference evidence="2" key="2">
    <citation type="submission" date="2018-04" db="EMBL/GenBank/DDBJ databases">
        <title>OnivRS2 (Oryza nivara Reference Sequence Version 2).</title>
        <authorList>
            <person name="Zhang J."/>
            <person name="Kudrna D."/>
            <person name="Lee S."/>
            <person name="Talag J."/>
            <person name="Rajasekar S."/>
            <person name="Welchert J."/>
            <person name="Hsing Y.-I."/>
            <person name="Wing R.A."/>
        </authorList>
    </citation>
    <scope>NUCLEOTIDE SEQUENCE [LARGE SCALE GENOMIC DNA]</scope>
    <source>
        <strain evidence="2">SL10</strain>
    </source>
</reference>
<dbReference type="Gramene" id="ONIVA12G13880.1">
    <property type="protein sequence ID" value="ONIVA12G13880.1"/>
    <property type="gene ID" value="ONIVA12G13880"/>
</dbReference>
<evidence type="ECO:0000256" key="1">
    <source>
        <dbReference type="SAM" id="Phobius"/>
    </source>
</evidence>
<keyword evidence="3" id="KW-1185">Reference proteome</keyword>
<feature type="transmembrane region" description="Helical" evidence="1">
    <location>
        <begin position="210"/>
        <end position="232"/>
    </location>
</feature>
<organism evidence="2">
    <name type="scientific">Oryza nivara</name>
    <name type="common">Indian wild rice</name>
    <name type="synonym">Oryza sativa f. spontanea</name>
    <dbReference type="NCBI Taxonomy" id="4536"/>
    <lineage>
        <taxon>Eukaryota</taxon>
        <taxon>Viridiplantae</taxon>
        <taxon>Streptophyta</taxon>
        <taxon>Embryophyta</taxon>
        <taxon>Tracheophyta</taxon>
        <taxon>Spermatophyta</taxon>
        <taxon>Magnoliopsida</taxon>
        <taxon>Liliopsida</taxon>
        <taxon>Poales</taxon>
        <taxon>Poaceae</taxon>
        <taxon>BOP clade</taxon>
        <taxon>Oryzoideae</taxon>
        <taxon>Oryzeae</taxon>
        <taxon>Oryzinae</taxon>
        <taxon>Oryza</taxon>
    </lineage>
</organism>
<keyword evidence="1" id="KW-0472">Membrane</keyword>
<reference evidence="2" key="1">
    <citation type="submission" date="2015-04" db="UniProtKB">
        <authorList>
            <consortium name="EnsemblPlants"/>
        </authorList>
    </citation>
    <scope>IDENTIFICATION</scope>
    <source>
        <strain evidence="2">SL10</strain>
    </source>
</reference>
<dbReference type="Proteomes" id="UP000006591">
    <property type="component" value="Chromosome 12"/>
</dbReference>
<evidence type="ECO:0000313" key="2">
    <source>
        <dbReference type="EnsemblPlants" id="ONIVA12G13880.1"/>
    </source>
</evidence>
<dbReference type="AlphaFoldDB" id="A0A0E0JAY9"/>
<evidence type="ECO:0000313" key="3">
    <source>
        <dbReference type="Proteomes" id="UP000006591"/>
    </source>
</evidence>
<dbReference type="EnsemblPlants" id="ONIVA12G13880.1">
    <property type="protein sequence ID" value="ONIVA12G13880.1"/>
    <property type="gene ID" value="ONIVA12G13880"/>
</dbReference>
<protein>
    <submittedName>
        <fullName evidence="2">Uncharacterized protein</fullName>
    </submittedName>
</protein>
<name>A0A0E0JAY9_ORYNI</name>